<dbReference type="AlphaFoldDB" id="A1RZ02"/>
<protein>
    <recommendedName>
        <fullName evidence="3">Zinc ribbon domain-containing protein</fullName>
    </recommendedName>
</protein>
<reference evidence="2" key="1">
    <citation type="journal article" date="2008" name="J. Bacteriol.">
        <title>Genome sequence of Thermofilum pendens reveals an exceptional loss of biosynthetic pathways without genome reduction.</title>
        <authorList>
            <person name="Anderson I."/>
            <person name="Rodriguez J."/>
            <person name="Susanti D."/>
            <person name="Porat I."/>
            <person name="Reich C."/>
            <person name="Ulrich L.E."/>
            <person name="Elkins J.G."/>
            <person name="Mavromatis K."/>
            <person name="Lykidis A."/>
            <person name="Kim E."/>
            <person name="Thompson L.S."/>
            <person name="Nolan M."/>
            <person name="Land M."/>
            <person name="Copeland A."/>
            <person name="Lapidus A."/>
            <person name="Lucas S."/>
            <person name="Detter C."/>
            <person name="Zhulin I.B."/>
            <person name="Olsen G.J."/>
            <person name="Whitman W."/>
            <person name="Mukhopadhyay B."/>
            <person name="Bristow J."/>
            <person name="Kyrpides N."/>
        </authorList>
    </citation>
    <scope>NUCLEOTIDE SEQUENCE [LARGE SCALE GENOMIC DNA]</scope>
    <source>
        <strain evidence="2">DSM 2475 / Hrk 5</strain>
    </source>
</reference>
<evidence type="ECO:0008006" key="3">
    <source>
        <dbReference type="Google" id="ProtNLM"/>
    </source>
</evidence>
<dbReference type="EMBL" id="CP000505">
    <property type="protein sequence ID" value="ABL78432.1"/>
    <property type="molecule type" value="Genomic_DNA"/>
</dbReference>
<dbReference type="HOGENOM" id="CLU_680812_0_0_2"/>
<dbReference type="STRING" id="368408.Tpen_1032"/>
<sequence>MGEASKVLVAATTRDGRLVYLSAVAKPQQPGLDEALASLLKSLAYHSYEELQGDRVLLEAKKALSSQGFKVEDLELSVSFRCPSCGASINFSPETVVYVCPYCGWSGDVYGRELRVKAWPPGGREKLEEIVRGLGGVLHDAVLRYVPFWVFKVKVEGSYAGTATYTVTRTEYVTVIHEGRPRQIPTTRTEVRRKKVAGRVSFSTVKGVGARVLAEVFGGEGLKRWVEYEWENNPPPELSAEQVKPVAQSFLSAEVDAGEALGIARREIDSEIYAEIERSARRQVEGSLKEVAVESLSVDLKVVEKSLVFVPYWFFTYKVEGNLYAGAVAGPKATLLKAERRISNIERAARLAGAWIAVLASGALAQVSVGSDLGFPGVLMAWAIGLVGAYKLAESAFAPAEVVA</sequence>
<evidence type="ECO:0000313" key="2">
    <source>
        <dbReference type="Proteomes" id="UP000000641"/>
    </source>
</evidence>
<proteinExistence type="predicted"/>
<evidence type="ECO:0000313" key="1">
    <source>
        <dbReference type="EMBL" id="ABL78432.1"/>
    </source>
</evidence>
<keyword evidence="2" id="KW-1185">Reference proteome</keyword>
<dbReference type="EnsemblBacteria" id="ABL78432">
    <property type="protein sequence ID" value="ABL78432"/>
    <property type="gene ID" value="Tpen_1032"/>
</dbReference>
<gene>
    <name evidence="1" type="ordered locus">Tpen_1032</name>
</gene>
<name>A1RZ02_THEPD</name>
<organism evidence="1 2">
    <name type="scientific">Thermofilum pendens (strain DSM 2475 / Hrk 5)</name>
    <dbReference type="NCBI Taxonomy" id="368408"/>
    <lineage>
        <taxon>Archaea</taxon>
        <taxon>Thermoproteota</taxon>
        <taxon>Thermoprotei</taxon>
        <taxon>Thermofilales</taxon>
        <taxon>Thermofilaceae</taxon>
        <taxon>Thermofilum</taxon>
    </lineage>
</organism>
<dbReference type="OrthoDB" id="88835at2157"/>
<dbReference type="eggNOG" id="arCOG03777">
    <property type="taxonomic scope" value="Archaea"/>
</dbReference>
<dbReference type="Gene3D" id="2.20.28.30">
    <property type="entry name" value="RNA polymerase ii, chain L"/>
    <property type="match status" value="1"/>
</dbReference>
<dbReference type="KEGG" id="tpe:Tpen_1032"/>
<dbReference type="Proteomes" id="UP000000641">
    <property type="component" value="Chromosome"/>
</dbReference>
<dbReference type="GeneID" id="4600511"/>
<dbReference type="RefSeq" id="WP_011752697.1">
    <property type="nucleotide sequence ID" value="NC_008698.1"/>
</dbReference>
<accession>A1RZ02</accession>